<organism evidence="2 3">
    <name type="scientific">Terrimicrobium sacchariphilum</name>
    <dbReference type="NCBI Taxonomy" id="690879"/>
    <lineage>
        <taxon>Bacteria</taxon>
        <taxon>Pseudomonadati</taxon>
        <taxon>Verrucomicrobiota</taxon>
        <taxon>Terrimicrobiia</taxon>
        <taxon>Terrimicrobiales</taxon>
        <taxon>Terrimicrobiaceae</taxon>
        <taxon>Terrimicrobium</taxon>
    </lineage>
</organism>
<dbReference type="Gene3D" id="3.40.630.30">
    <property type="match status" value="1"/>
</dbReference>
<comment type="caution">
    <text evidence="2">The sequence shown here is derived from an EMBL/GenBank/DDBJ whole genome shotgun (WGS) entry which is preliminary data.</text>
</comment>
<dbReference type="AlphaFoldDB" id="A0A146GD09"/>
<dbReference type="STRING" id="690879.TSACC_23086"/>
<dbReference type="GO" id="GO:0016747">
    <property type="term" value="F:acyltransferase activity, transferring groups other than amino-acyl groups"/>
    <property type="evidence" value="ECO:0007669"/>
    <property type="project" value="InterPro"/>
</dbReference>
<evidence type="ECO:0000259" key="1">
    <source>
        <dbReference type="PROSITE" id="PS51186"/>
    </source>
</evidence>
<evidence type="ECO:0000313" key="3">
    <source>
        <dbReference type="Proteomes" id="UP000076023"/>
    </source>
</evidence>
<dbReference type="Proteomes" id="UP000076023">
    <property type="component" value="Unassembled WGS sequence"/>
</dbReference>
<dbReference type="OrthoDB" id="9794566at2"/>
<accession>A0A146GD09</accession>
<gene>
    <name evidence="2" type="ORF">TSACC_23086</name>
</gene>
<keyword evidence="3" id="KW-1185">Reference proteome</keyword>
<dbReference type="SUPFAM" id="SSF55729">
    <property type="entry name" value="Acyl-CoA N-acyltransferases (Nat)"/>
    <property type="match status" value="1"/>
</dbReference>
<dbReference type="Pfam" id="PF00583">
    <property type="entry name" value="Acetyltransf_1"/>
    <property type="match status" value="1"/>
</dbReference>
<sequence length="177" mass="19502">MASHWLRFEWDLSGVPQNADEIPSPLVVRDATKEEEAAVLKVIASSFSMDTGWADIHKPLLAKLTGQVEKAFEDKETPSCIVLQYGNRIIGCSVLNLDETAENHLVTGPCVLHEYRSRSMGSGLLGASLLRLRKAGLRKAYGITRIKTIAARFLYPKFAGKSAEWVTEFEATPKLAA</sequence>
<proteinExistence type="predicted"/>
<evidence type="ECO:0000313" key="2">
    <source>
        <dbReference type="EMBL" id="GAT34654.1"/>
    </source>
</evidence>
<dbReference type="RefSeq" id="WP_153811482.1">
    <property type="nucleotide sequence ID" value="NZ_BDCO01000002.1"/>
</dbReference>
<reference evidence="3" key="1">
    <citation type="journal article" date="2017" name="Genome Announc.">
        <title>Draft Genome Sequence of Terrimicrobium sacchariphilum NM-5T, a Facultative Anaerobic Soil Bacterium of the Class Spartobacteria.</title>
        <authorList>
            <person name="Qiu Y.L."/>
            <person name="Tourlousse D.M."/>
            <person name="Matsuura N."/>
            <person name="Ohashi A."/>
            <person name="Sekiguchi Y."/>
        </authorList>
    </citation>
    <scope>NUCLEOTIDE SEQUENCE [LARGE SCALE GENOMIC DNA]</scope>
    <source>
        <strain evidence="3">NM-5</strain>
    </source>
</reference>
<name>A0A146GD09_TERSA</name>
<dbReference type="InterPro" id="IPR016181">
    <property type="entry name" value="Acyl_CoA_acyltransferase"/>
</dbReference>
<protein>
    <recommendedName>
        <fullName evidence="1">N-acetyltransferase domain-containing protein</fullName>
    </recommendedName>
</protein>
<dbReference type="InParanoid" id="A0A146GD09"/>
<feature type="domain" description="N-acetyltransferase" evidence="1">
    <location>
        <begin position="26"/>
        <end position="177"/>
    </location>
</feature>
<dbReference type="EMBL" id="BDCO01000002">
    <property type="protein sequence ID" value="GAT34654.1"/>
    <property type="molecule type" value="Genomic_DNA"/>
</dbReference>
<dbReference type="InterPro" id="IPR000182">
    <property type="entry name" value="GNAT_dom"/>
</dbReference>
<dbReference type="PROSITE" id="PS51186">
    <property type="entry name" value="GNAT"/>
    <property type="match status" value="1"/>
</dbReference>